<dbReference type="GO" id="GO:0016491">
    <property type="term" value="F:oxidoreductase activity"/>
    <property type="evidence" value="ECO:0007669"/>
    <property type="project" value="InterPro"/>
</dbReference>
<sequence>MPVLIAAVIVLFALVLVDLSLSAAIIRKLRVLEARSAGSPPGGLAPGTAPGEFTALSVQGAPVTSGDLRGEQTLIGFFSSDCSGCLPKAPVFAEVAAEARRQGVRTVAVIAVMERGPEELVAALGEGPTVVTEQGRGSMGRAFEIGAFPWFMLVGPDGTVAAGGGDPADCLKAAARV</sequence>
<dbReference type="AlphaFoldDB" id="A0A931DGU6"/>
<evidence type="ECO:0000259" key="1">
    <source>
        <dbReference type="PROSITE" id="PS51352"/>
    </source>
</evidence>
<organism evidence="2 3">
    <name type="scientific">Actinomadura viridis</name>
    <dbReference type="NCBI Taxonomy" id="58110"/>
    <lineage>
        <taxon>Bacteria</taxon>
        <taxon>Bacillati</taxon>
        <taxon>Actinomycetota</taxon>
        <taxon>Actinomycetes</taxon>
        <taxon>Streptosporangiales</taxon>
        <taxon>Thermomonosporaceae</taxon>
        <taxon>Actinomadura</taxon>
    </lineage>
</organism>
<dbReference type="CDD" id="cd02966">
    <property type="entry name" value="TlpA_like_family"/>
    <property type="match status" value="1"/>
</dbReference>
<gene>
    <name evidence="2" type="ORF">IW256_001364</name>
</gene>
<proteinExistence type="predicted"/>
<dbReference type="InterPro" id="IPR013766">
    <property type="entry name" value="Thioredoxin_domain"/>
</dbReference>
<dbReference type="Pfam" id="PF08534">
    <property type="entry name" value="Redoxin"/>
    <property type="match status" value="1"/>
</dbReference>
<dbReference type="SUPFAM" id="SSF52833">
    <property type="entry name" value="Thioredoxin-like"/>
    <property type="match status" value="1"/>
</dbReference>
<dbReference type="Proteomes" id="UP000614047">
    <property type="component" value="Unassembled WGS sequence"/>
</dbReference>
<reference evidence="2" key="1">
    <citation type="submission" date="2020-11" db="EMBL/GenBank/DDBJ databases">
        <title>Sequencing the genomes of 1000 actinobacteria strains.</title>
        <authorList>
            <person name="Klenk H.-P."/>
        </authorList>
    </citation>
    <scope>NUCLEOTIDE SEQUENCE</scope>
    <source>
        <strain evidence="2">DSM 43175</strain>
    </source>
</reference>
<comment type="caution">
    <text evidence="2">The sequence shown here is derived from an EMBL/GenBank/DDBJ whole genome shotgun (WGS) entry which is preliminary data.</text>
</comment>
<dbReference type="RefSeq" id="WP_197010143.1">
    <property type="nucleotide sequence ID" value="NZ_BAABES010000006.1"/>
</dbReference>
<accession>A0A931DGU6</accession>
<dbReference type="InterPro" id="IPR036249">
    <property type="entry name" value="Thioredoxin-like_sf"/>
</dbReference>
<feature type="domain" description="Thioredoxin" evidence="1">
    <location>
        <begin position="44"/>
        <end position="177"/>
    </location>
</feature>
<name>A0A931DGU6_9ACTN</name>
<dbReference type="PROSITE" id="PS51352">
    <property type="entry name" value="THIOREDOXIN_2"/>
    <property type="match status" value="1"/>
</dbReference>
<dbReference type="InterPro" id="IPR013740">
    <property type="entry name" value="Redoxin"/>
</dbReference>
<dbReference type="GO" id="GO:0016853">
    <property type="term" value="F:isomerase activity"/>
    <property type="evidence" value="ECO:0007669"/>
    <property type="project" value="UniProtKB-KW"/>
</dbReference>
<dbReference type="Gene3D" id="3.40.30.10">
    <property type="entry name" value="Glutaredoxin"/>
    <property type="match status" value="1"/>
</dbReference>
<keyword evidence="2" id="KW-0413">Isomerase</keyword>
<protein>
    <submittedName>
        <fullName evidence="2">Thiol-disulfide isomerase/thioredoxin</fullName>
    </submittedName>
</protein>
<keyword evidence="3" id="KW-1185">Reference proteome</keyword>
<evidence type="ECO:0000313" key="3">
    <source>
        <dbReference type="Proteomes" id="UP000614047"/>
    </source>
</evidence>
<dbReference type="EMBL" id="JADOUA010000001">
    <property type="protein sequence ID" value="MBG6087251.1"/>
    <property type="molecule type" value="Genomic_DNA"/>
</dbReference>
<evidence type="ECO:0000313" key="2">
    <source>
        <dbReference type="EMBL" id="MBG6087251.1"/>
    </source>
</evidence>